<dbReference type="Proteomes" id="UP000824120">
    <property type="component" value="Chromosome 3"/>
</dbReference>
<comment type="caution">
    <text evidence="1">The sequence shown here is derived from an EMBL/GenBank/DDBJ whole genome shotgun (WGS) entry which is preliminary data.</text>
</comment>
<evidence type="ECO:0000313" key="2">
    <source>
        <dbReference type="Proteomes" id="UP000824120"/>
    </source>
</evidence>
<sequence length="133" mass="14858">MNAHNKTQLTHAMTNYALKDSNCDSSLSKMLKLTIRASNASSSSTKVLKCPHTKTIPYSHKVLQQFIVSKSPTTLTLTKMNTCMTSPIDHKGLFKACNRVDCKGWVPSFPRPLLKGEFFTFLDLPSLFTTFPT</sequence>
<dbReference type="EMBL" id="JACXVP010000003">
    <property type="protein sequence ID" value="KAG5616397.1"/>
    <property type="molecule type" value="Genomic_DNA"/>
</dbReference>
<name>A0A9J5ZVM8_SOLCO</name>
<evidence type="ECO:0000313" key="1">
    <source>
        <dbReference type="EMBL" id="KAG5616397.1"/>
    </source>
</evidence>
<reference evidence="1 2" key="1">
    <citation type="submission" date="2020-09" db="EMBL/GenBank/DDBJ databases">
        <title>De no assembly of potato wild relative species, Solanum commersonii.</title>
        <authorList>
            <person name="Cho K."/>
        </authorList>
    </citation>
    <scope>NUCLEOTIDE SEQUENCE [LARGE SCALE GENOMIC DNA]</scope>
    <source>
        <strain evidence="1">LZ3.2</strain>
        <tissue evidence="1">Leaf</tissue>
    </source>
</reference>
<dbReference type="AlphaFoldDB" id="A0A9J5ZVM8"/>
<proteinExistence type="predicted"/>
<organism evidence="1 2">
    <name type="scientific">Solanum commersonii</name>
    <name type="common">Commerson's wild potato</name>
    <name type="synonym">Commerson's nightshade</name>
    <dbReference type="NCBI Taxonomy" id="4109"/>
    <lineage>
        <taxon>Eukaryota</taxon>
        <taxon>Viridiplantae</taxon>
        <taxon>Streptophyta</taxon>
        <taxon>Embryophyta</taxon>
        <taxon>Tracheophyta</taxon>
        <taxon>Spermatophyta</taxon>
        <taxon>Magnoliopsida</taxon>
        <taxon>eudicotyledons</taxon>
        <taxon>Gunneridae</taxon>
        <taxon>Pentapetalae</taxon>
        <taxon>asterids</taxon>
        <taxon>lamiids</taxon>
        <taxon>Solanales</taxon>
        <taxon>Solanaceae</taxon>
        <taxon>Solanoideae</taxon>
        <taxon>Solaneae</taxon>
        <taxon>Solanum</taxon>
    </lineage>
</organism>
<accession>A0A9J5ZVM8</accession>
<keyword evidence="2" id="KW-1185">Reference proteome</keyword>
<protein>
    <submittedName>
        <fullName evidence="1">Uncharacterized protein</fullName>
    </submittedName>
</protein>
<gene>
    <name evidence="1" type="ORF">H5410_016221</name>
</gene>